<evidence type="ECO:0000259" key="9">
    <source>
        <dbReference type="Pfam" id="PF03946"/>
    </source>
</evidence>
<dbReference type="SUPFAM" id="SSF54747">
    <property type="entry name" value="Ribosomal L11/L12e N-terminal domain"/>
    <property type="match status" value="1"/>
</dbReference>
<evidence type="ECO:0000313" key="10">
    <source>
        <dbReference type="EMBL" id="EEC74416.1"/>
    </source>
</evidence>
<evidence type="ECO:0000259" key="8">
    <source>
        <dbReference type="Pfam" id="PF00298"/>
    </source>
</evidence>
<keyword evidence="5 6" id="KW-0687">Ribonucleoprotein</keyword>
<dbReference type="STRING" id="39946.B8ALX8"/>
<dbReference type="InterPro" id="IPR020784">
    <property type="entry name" value="Ribosomal_uL11_N"/>
</dbReference>
<feature type="domain" description="Large ribosomal subunit protein uL11 C-terminal" evidence="8">
    <location>
        <begin position="116"/>
        <end position="184"/>
    </location>
</feature>
<feature type="region of interest" description="Disordered" evidence="7">
    <location>
        <begin position="51"/>
        <end position="70"/>
    </location>
</feature>
<dbReference type="PROSITE" id="PS00359">
    <property type="entry name" value="RIBOSOMAL_L11"/>
    <property type="match status" value="1"/>
</dbReference>
<accession>B8ALX8</accession>
<feature type="domain" description="Large ribosomal subunit protein uL11 N-terminal" evidence="9">
    <location>
        <begin position="62"/>
        <end position="111"/>
    </location>
</feature>
<dbReference type="FunFam" id="1.10.10.250:FF:000001">
    <property type="entry name" value="50S ribosomal protein L11"/>
    <property type="match status" value="1"/>
</dbReference>
<evidence type="ECO:0000256" key="5">
    <source>
        <dbReference type="ARBA" id="ARBA00023274"/>
    </source>
</evidence>
<evidence type="ECO:0000256" key="6">
    <source>
        <dbReference type="RuleBase" id="RU003978"/>
    </source>
</evidence>
<evidence type="ECO:0000256" key="7">
    <source>
        <dbReference type="SAM" id="MobiDB-lite"/>
    </source>
</evidence>
<dbReference type="InterPro" id="IPR006519">
    <property type="entry name" value="Ribosomal_uL11_bac-typ"/>
</dbReference>
<evidence type="ECO:0000256" key="2">
    <source>
        <dbReference type="ARBA" id="ARBA00022730"/>
    </source>
</evidence>
<dbReference type="HOGENOM" id="CLU_074237_0_0_1"/>
<dbReference type="GO" id="GO:0003735">
    <property type="term" value="F:structural constituent of ribosome"/>
    <property type="evidence" value="ECO:0007669"/>
    <property type="project" value="InterPro"/>
</dbReference>
<dbReference type="HAMAP" id="MF_00736">
    <property type="entry name" value="Ribosomal_uL11"/>
    <property type="match status" value="1"/>
</dbReference>
<evidence type="ECO:0000256" key="3">
    <source>
        <dbReference type="ARBA" id="ARBA00022884"/>
    </source>
</evidence>
<dbReference type="SMART" id="SM00649">
    <property type="entry name" value="RL11"/>
    <property type="match status" value="1"/>
</dbReference>
<protein>
    <submittedName>
        <fullName evidence="10">Uncharacterized protein</fullName>
    </submittedName>
</protein>
<dbReference type="PANTHER" id="PTHR11661:SF1">
    <property type="entry name" value="LARGE RIBOSOMAL SUBUNIT PROTEIN UL11M"/>
    <property type="match status" value="1"/>
</dbReference>
<evidence type="ECO:0000256" key="4">
    <source>
        <dbReference type="ARBA" id="ARBA00022980"/>
    </source>
</evidence>
<dbReference type="CDD" id="cd00349">
    <property type="entry name" value="Ribosomal_L11"/>
    <property type="match status" value="1"/>
</dbReference>
<name>B8ALX8_ORYSI</name>
<dbReference type="NCBIfam" id="TIGR01632">
    <property type="entry name" value="L11_bact"/>
    <property type="match status" value="1"/>
</dbReference>
<dbReference type="InterPro" id="IPR020785">
    <property type="entry name" value="Ribosomal_uL11_CS"/>
</dbReference>
<dbReference type="GO" id="GO:0070180">
    <property type="term" value="F:large ribosomal subunit rRNA binding"/>
    <property type="evidence" value="ECO:0007669"/>
    <property type="project" value="TreeGrafter"/>
</dbReference>
<organism evidence="10 11">
    <name type="scientific">Oryza sativa subsp. indica</name>
    <name type="common">Rice</name>
    <dbReference type="NCBI Taxonomy" id="39946"/>
    <lineage>
        <taxon>Eukaryota</taxon>
        <taxon>Viridiplantae</taxon>
        <taxon>Streptophyta</taxon>
        <taxon>Embryophyta</taxon>
        <taxon>Tracheophyta</taxon>
        <taxon>Spermatophyta</taxon>
        <taxon>Magnoliopsida</taxon>
        <taxon>Liliopsida</taxon>
        <taxon>Poales</taxon>
        <taxon>Poaceae</taxon>
        <taxon>BOP clade</taxon>
        <taxon>Oryzoideae</taxon>
        <taxon>Oryzeae</taxon>
        <taxon>Oryzinae</taxon>
        <taxon>Oryza</taxon>
        <taxon>Oryza sativa</taxon>
    </lineage>
</organism>
<dbReference type="GO" id="GO:0006412">
    <property type="term" value="P:translation"/>
    <property type="evidence" value="ECO:0007669"/>
    <property type="project" value="InterPro"/>
</dbReference>
<evidence type="ECO:0000313" key="11">
    <source>
        <dbReference type="Proteomes" id="UP000007015"/>
    </source>
</evidence>
<dbReference type="Proteomes" id="UP000007015">
    <property type="component" value="Chromosome 3"/>
</dbReference>
<dbReference type="AlphaFoldDB" id="B8ALX8"/>
<keyword evidence="2" id="KW-0699">rRNA-binding</keyword>
<dbReference type="InterPro" id="IPR020783">
    <property type="entry name" value="Ribosomal_uL11_C"/>
</dbReference>
<dbReference type="InterPro" id="IPR036796">
    <property type="entry name" value="Ribosomal_uL11_N_sf"/>
</dbReference>
<reference evidence="10 11" key="1">
    <citation type="journal article" date="2005" name="PLoS Biol.">
        <title>The genomes of Oryza sativa: a history of duplications.</title>
        <authorList>
            <person name="Yu J."/>
            <person name="Wang J."/>
            <person name="Lin W."/>
            <person name="Li S."/>
            <person name="Li H."/>
            <person name="Zhou J."/>
            <person name="Ni P."/>
            <person name="Dong W."/>
            <person name="Hu S."/>
            <person name="Zeng C."/>
            <person name="Zhang J."/>
            <person name="Zhang Y."/>
            <person name="Li R."/>
            <person name="Xu Z."/>
            <person name="Li S."/>
            <person name="Li X."/>
            <person name="Zheng H."/>
            <person name="Cong L."/>
            <person name="Lin L."/>
            <person name="Yin J."/>
            <person name="Geng J."/>
            <person name="Li G."/>
            <person name="Shi J."/>
            <person name="Liu J."/>
            <person name="Lv H."/>
            <person name="Li J."/>
            <person name="Wang J."/>
            <person name="Deng Y."/>
            <person name="Ran L."/>
            <person name="Shi X."/>
            <person name="Wang X."/>
            <person name="Wu Q."/>
            <person name="Li C."/>
            <person name="Ren X."/>
            <person name="Wang J."/>
            <person name="Wang X."/>
            <person name="Li D."/>
            <person name="Liu D."/>
            <person name="Zhang X."/>
            <person name="Ji Z."/>
            <person name="Zhao W."/>
            <person name="Sun Y."/>
            <person name="Zhang Z."/>
            <person name="Bao J."/>
            <person name="Han Y."/>
            <person name="Dong L."/>
            <person name="Ji J."/>
            <person name="Chen P."/>
            <person name="Wu S."/>
            <person name="Liu J."/>
            <person name="Xiao Y."/>
            <person name="Bu D."/>
            <person name="Tan J."/>
            <person name="Yang L."/>
            <person name="Ye C."/>
            <person name="Zhang J."/>
            <person name="Xu J."/>
            <person name="Zhou Y."/>
            <person name="Yu Y."/>
            <person name="Zhang B."/>
            <person name="Zhuang S."/>
            <person name="Wei H."/>
            <person name="Liu B."/>
            <person name="Lei M."/>
            <person name="Yu H."/>
            <person name="Li Y."/>
            <person name="Xu H."/>
            <person name="Wei S."/>
            <person name="He X."/>
            <person name="Fang L."/>
            <person name="Zhang Z."/>
            <person name="Zhang Y."/>
            <person name="Huang X."/>
            <person name="Su Z."/>
            <person name="Tong W."/>
            <person name="Li J."/>
            <person name="Tong Z."/>
            <person name="Li S."/>
            <person name="Ye J."/>
            <person name="Wang L."/>
            <person name="Fang L."/>
            <person name="Lei T."/>
            <person name="Chen C."/>
            <person name="Chen H."/>
            <person name="Xu Z."/>
            <person name="Li H."/>
            <person name="Huang H."/>
            <person name="Zhang F."/>
            <person name="Xu H."/>
            <person name="Li N."/>
            <person name="Zhao C."/>
            <person name="Li S."/>
            <person name="Dong L."/>
            <person name="Huang Y."/>
            <person name="Li L."/>
            <person name="Xi Y."/>
            <person name="Qi Q."/>
            <person name="Li W."/>
            <person name="Zhang B."/>
            <person name="Hu W."/>
            <person name="Zhang Y."/>
            <person name="Tian X."/>
            <person name="Jiao Y."/>
            <person name="Liang X."/>
            <person name="Jin J."/>
            <person name="Gao L."/>
            <person name="Zheng W."/>
            <person name="Hao B."/>
            <person name="Liu S."/>
            <person name="Wang W."/>
            <person name="Yuan L."/>
            <person name="Cao M."/>
            <person name="McDermott J."/>
            <person name="Samudrala R."/>
            <person name="Wang J."/>
            <person name="Wong G.K."/>
            <person name="Yang H."/>
        </authorList>
    </citation>
    <scope>NUCLEOTIDE SEQUENCE [LARGE SCALE GENOMIC DNA]</scope>
    <source>
        <strain evidence="11">cv. 93-11</strain>
    </source>
</reference>
<comment type="similarity">
    <text evidence="1 6">Belongs to the universal ribosomal protein uL11 family.</text>
</comment>
<dbReference type="Pfam" id="PF03946">
    <property type="entry name" value="Ribosomal_L11_N"/>
    <property type="match status" value="1"/>
</dbReference>
<dbReference type="SUPFAM" id="SSF46906">
    <property type="entry name" value="Ribosomal protein L11, C-terminal domain"/>
    <property type="match status" value="1"/>
</dbReference>
<keyword evidence="4 6" id="KW-0689">Ribosomal protein</keyword>
<dbReference type="InterPro" id="IPR036769">
    <property type="entry name" value="Ribosomal_uL11_C_sf"/>
</dbReference>
<dbReference type="GO" id="GO:0022625">
    <property type="term" value="C:cytosolic large ribosomal subunit"/>
    <property type="evidence" value="ECO:0007669"/>
    <property type="project" value="TreeGrafter"/>
</dbReference>
<dbReference type="Gramene" id="BGIOSGA011555-TA">
    <property type="protein sequence ID" value="BGIOSGA011555-PA"/>
    <property type="gene ID" value="BGIOSGA011555"/>
</dbReference>
<dbReference type="PANTHER" id="PTHR11661">
    <property type="entry name" value="60S RIBOSOMAL PROTEIN L12"/>
    <property type="match status" value="1"/>
</dbReference>
<keyword evidence="11" id="KW-1185">Reference proteome</keyword>
<dbReference type="Gene3D" id="3.30.1550.10">
    <property type="entry name" value="Ribosomal protein L11/L12, N-terminal domain"/>
    <property type="match status" value="1"/>
</dbReference>
<proteinExistence type="inferred from homology"/>
<dbReference type="EMBL" id="CM000128">
    <property type="protein sequence ID" value="EEC74416.1"/>
    <property type="molecule type" value="Genomic_DNA"/>
</dbReference>
<gene>
    <name evidence="10" type="ORF">OsI_09782</name>
</gene>
<dbReference type="InterPro" id="IPR000911">
    <property type="entry name" value="Ribosomal_uL11"/>
</dbReference>
<dbReference type="Gene3D" id="1.10.10.250">
    <property type="entry name" value="Ribosomal protein L11, C-terminal domain"/>
    <property type="match status" value="1"/>
</dbReference>
<dbReference type="Pfam" id="PF00298">
    <property type="entry name" value="Ribosomal_L11"/>
    <property type="match status" value="1"/>
</dbReference>
<evidence type="ECO:0000256" key="1">
    <source>
        <dbReference type="ARBA" id="ARBA00010537"/>
    </source>
</evidence>
<sequence>MATTSLSLHGVPSPTATKLSSSFLGAPASFLRPTPPPLAAPSRRALAVRAMAPPKPGGKPKKGTPAPPVGPALGAKGVNIMSFCKEYNAKTAEKAGYIIPVEITVFDDKSFTFILKTPPASVLLLKAAGIEKGSKEPQREKVGKVTADQVRTIAQEKLPDLNCKSIDSAMRIIAGTAANMGIEVDPPILEKKEKEVGAVHVHARLQAKKQEDATTSGQFRTTAIAMRADSVLRTNYSHDAACVLRRRLSRRRSLIAADSSGQRRQNCTNYSHDAWSQHWSIYRAYKDRIACREHLVASLKQCKQAQGEKVANEQQERRYNIHIAQ</sequence>
<keyword evidence="3" id="KW-0694">RNA-binding</keyword>